<dbReference type="EMBL" id="SDMP01000003">
    <property type="protein sequence ID" value="RYR67566.1"/>
    <property type="molecule type" value="Genomic_DNA"/>
</dbReference>
<proteinExistence type="predicted"/>
<name>A0A445DWK7_ARAHY</name>
<protein>
    <submittedName>
        <fullName evidence="1">Uncharacterized protein</fullName>
    </submittedName>
</protein>
<dbReference type="PANTHER" id="PTHR38224:SF1">
    <property type="entry name" value="PHLOEM SPECIFIC PROTEIN"/>
    <property type="match status" value="1"/>
</dbReference>
<evidence type="ECO:0000313" key="1">
    <source>
        <dbReference type="EMBL" id="RYR67566.1"/>
    </source>
</evidence>
<comment type="caution">
    <text evidence="1">The sequence shown here is derived from an EMBL/GenBank/DDBJ whole genome shotgun (WGS) entry which is preliminary data.</text>
</comment>
<dbReference type="Gramene" id="arahy.Tifrunner.gnm2.ann2.Ah03g280300.1">
    <property type="protein sequence ID" value="arahy.Tifrunner.gnm2.ann2.Ah03g280300.1-CDS-1"/>
    <property type="gene ID" value="arahy.Tifrunner.gnm2.ann2.Ah03g280300"/>
</dbReference>
<accession>A0A445DWK7</accession>
<dbReference type="AlphaFoldDB" id="A0A445DWK7"/>
<reference evidence="1 2" key="1">
    <citation type="submission" date="2019-01" db="EMBL/GenBank/DDBJ databases">
        <title>Sequencing of cultivated peanut Arachis hypogaea provides insights into genome evolution and oil improvement.</title>
        <authorList>
            <person name="Chen X."/>
        </authorList>
    </citation>
    <scope>NUCLEOTIDE SEQUENCE [LARGE SCALE GENOMIC DNA]</scope>
    <source>
        <strain evidence="2">cv. Fuhuasheng</strain>
        <tissue evidence="1">Leaves</tissue>
    </source>
</reference>
<evidence type="ECO:0000313" key="2">
    <source>
        <dbReference type="Proteomes" id="UP000289738"/>
    </source>
</evidence>
<sequence length="93" mass="11037">MYRSMDYHTHITNVRRSPSILSDVPRYPNAHLAFKKTVSEEDDVVEGSYGRRHHHDDSPETHERVDVIEKVDDQCYPAPKRGFELQKWKTFRP</sequence>
<dbReference type="PANTHER" id="PTHR38224">
    <property type="entry name" value="PHLOEM SPECIFIC PROTEIN"/>
    <property type="match status" value="1"/>
</dbReference>
<dbReference type="Proteomes" id="UP000289738">
    <property type="component" value="Chromosome A03"/>
</dbReference>
<organism evidence="1 2">
    <name type="scientific">Arachis hypogaea</name>
    <name type="common">Peanut</name>
    <dbReference type="NCBI Taxonomy" id="3818"/>
    <lineage>
        <taxon>Eukaryota</taxon>
        <taxon>Viridiplantae</taxon>
        <taxon>Streptophyta</taxon>
        <taxon>Embryophyta</taxon>
        <taxon>Tracheophyta</taxon>
        <taxon>Spermatophyta</taxon>
        <taxon>Magnoliopsida</taxon>
        <taxon>eudicotyledons</taxon>
        <taxon>Gunneridae</taxon>
        <taxon>Pentapetalae</taxon>
        <taxon>rosids</taxon>
        <taxon>fabids</taxon>
        <taxon>Fabales</taxon>
        <taxon>Fabaceae</taxon>
        <taxon>Papilionoideae</taxon>
        <taxon>50 kb inversion clade</taxon>
        <taxon>dalbergioids sensu lato</taxon>
        <taxon>Dalbergieae</taxon>
        <taxon>Pterocarpus clade</taxon>
        <taxon>Arachis</taxon>
    </lineage>
</organism>
<gene>
    <name evidence="1" type="ORF">Ahy_A03g013965</name>
</gene>
<keyword evidence="2" id="KW-1185">Reference proteome</keyword>